<gene>
    <name evidence="2" type="primary">yfhC_1</name>
    <name evidence="2" type="ORF">J41TS4_07250</name>
</gene>
<accession>A0A919XXQ1</accession>
<evidence type="ECO:0000313" key="2">
    <source>
        <dbReference type="EMBL" id="GIO40967.1"/>
    </source>
</evidence>
<dbReference type="Gene3D" id="3.40.109.10">
    <property type="entry name" value="NADH Oxidase"/>
    <property type="match status" value="1"/>
</dbReference>
<dbReference type="PANTHER" id="PTHR43821">
    <property type="entry name" value="NAD(P)H NITROREDUCTASE YDJA-RELATED"/>
    <property type="match status" value="1"/>
</dbReference>
<dbReference type="InterPro" id="IPR029479">
    <property type="entry name" value="Nitroreductase"/>
</dbReference>
<dbReference type="Proteomes" id="UP000678895">
    <property type="component" value="Unassembled WGS sequence"/>
</dbReference>
<keyword evidence="3" id="KW-1185">Reference proteome</keyword>
<sequence>MSIQLAMERIQEYKWHGQRPVAAEQVLALLEEAVWAPNHHLREPWRFVWIDAACRSTLEATVDPSTQGDLRELIRTAPSCLIVVASVPQTPREEKDDFSAACCLIQNLQILAAANGLGMSWALPPHTGCEGLSFAVKLEANERIAGVLGLGHIEDGIALASGKKPVRIEVL</sequence>
<dbReference type="InterPro" id="IPR000415">
    <property type="entry name" value="Nitroreductase-like"/>
</dbReference>
<evidence type="ECO:0000313" key="3">
    <source>
        <dbReference type="Proteomes" id="UP000678895"/>
    </source>
</evidence>
<feature type="domain" description="Nitroreductase" evidence="1">
    <location>
        <begin position="19"/>
        <end position="152"/>
    </location>
</feature>
<organism evidence="2 3">
    <name type="scientific">Paenibacillus apis</name>
    <dbReference type="NCBI Taxonomy" id="1792174"/>
    <lineage>
        <taxon>Bacteria</taxon>
        <taxon>Bacillati</taxon>
        <taxon>Bacillota</taxon>
        <taxon>Bacilli</taxon>
        <taxon>Bacillales</taxon>
        <taxon>Paenibacillaceae</taxon>
        <taxon>Paenibacillus</taxon>
    </lineage>
</organism>
<dbReference type="EMBL" id="BORS01000002">
    <property type="protein sequence ID" value="GIO40967.1"/>
    <property type="molecule type" value="Genomic_DNA"/>
</dbReference>
<dbReference type="PANTHER" id="PTHR43821:SF1">
    <property type="entry name" value="NAD(P)H NITROREDUCTASE YDJA-RELATED"/>
    <property type="match status" value="1"/>
</dbReference>
<dbReference type="GO" id="GO:0016491">
    <property type="term" value="F:oxidoreductase activity"/>
    <property type="evidence" value="ECO:0007669"/>
    <property type="project" value="InterPro"/>
</dbReference>
<dbReference type="AlphaFoldDB" id="A0A919XXQ1"/>
<reference evidence="2" key="1">
    <citation type="submission" date="2021-03" db="EMBL/GenBank/DDBJ databases">
        <title>Antimicrobial resistance genes in bacteria isolated from Japanese honey, and their potential for conferring macrolide and lincosamide resistance in the American foulbrood pathogen Paenibacillus larvae.</title>
        <authorList>
            <person name="Okamoto M."/>
            <person name="Kumagai M."/>
            <person name="Kanamori H."/>
            <person name="Takamatsu D."/>
        </authorList>
    </citation>
    <scope>NUCLEOTIDE SEQUENCE</scope>
    <source>
        <strain evidence="2">J41TS4</strain>
    </source>
</reference>
<name>A0A919XXQ1_9BACL</name>
<comment type="caution">
    <text evidence="2">The sequence shown here is derived from an EMBL/GenBank/DDBJ whole genome shotgun (WGS) entry which is preliminary data.</text>
</comment>
<evidence type="ECO:0000259" key="1">
    <source>
        <dbReference type="Pfam" id="PF00881"/>
    </source>
</evidence>
<protein>
    <submittedName>
        <fullName evidence="2">NAD(P)H nitroreductase YfhC</fullName>
    </submittedName>
</protein>
<dbReference type="SUPFAM" id="SSF55469">
    <property type="entry name" value="FMN-dependent nitroreductase-like"/>
    <property type="match status" value="1"/>
</dbReference>
<dbReference type="RefSeq" id="WP_301624940.1">
    <property type="nucleotide sequence ID" value="NZ_BORS01000002.1"/>
</dbReference>
<dbReference type="InterPro" id="IPR052530">
    <property type="entry name" value="NAD(P)H_nitroreductase"/>
</dbReference>
<dbReference type="Pfam" id="PF00881">
    <property type="entry name" value="Nitroreductase"/>
    <property type="match status" value="1"/>
</dbReference>
<proteinExistence type="predicted"/>